<organism evidence="2">
    <name type="scientific">Tanacetum cinerariifolium</name>
    <name type="common">Dalmatian daisy</name>
    <name type="synonym">Chrysanthemum cinerariifolium</name>
    <dbReference type="NCBI Taxonomy" id="118510"/>
    <lineage>
        <taxon>Eukaryota</taxon>
        <taxon>Viridiplantae</taxon>
        <taxon>Streptophyta</taxon>
        <taxon>Embryophyta</taxon>
        <taxon>Tracheophyta</taxon>
        <taxon>Spermatophyta</taxon>
        <taxon>Magnoliopsida</taxon>
        <taxon>eudicotyledons</taxon>
        <taxon>Gunneridae</taxon>
        <taxon>Pentapetalae</taxon>
        <taxon>asterids</taxon>
        <taxon>campanulids</taxon>
        <taxon>Asterales</taxon>
        <taxon>Asteraceae</taxon>
        <taxon>Asteroideae</taxon>
        <taxon>Anthemideae</taxon>
        <taxon>Anthemidinae</taxon>
        <taxon>Tanacetum</taxon>
    </lineage>
</organism>
<gene>
    <name evidence="2" type="ORF">Tci_595503</name>
</gene>
<sequence>MQEELLQFKRLDVWMLVPTPDNIKPLNLKWLFKNKHDEEKTVIQNKTRLVVREYRQEERIDFKESLALVARLEAIRIFLEYDAHKSFVVFQMDMKTAFLHGTLKEDVYVCQPEGFIDADHSSHVYKLNKALYGLNQAPRAWYDELSTFLLQNHFFRGTIDPMLFIRRFNDDILVVHVFVDDIIFGSIHPSNHKDDFVGNKMHKAFPLPAIKFPLPEELLTASEDGSHCQKKRDATARKIALLLMSRRNCQSKMAVTLS</sequence>
<feature type="domain" description="Reverse transcriptase Ty1/copia-type" evidence="1">
    <location>
        <begin position="12"/>
        <end position="190"/>
    </location>
</feature>
<dbReference type="InterPro" id="IPR013103">
    <property type="entry name" value="RVT_2"/>
</dbReference>
<comment type="caution">
    <text evidence="2">The sequence shown here is derived from an EMBL/GenBank/DDBJ whole genome shotgun (WGS) entry which is preliminary data.</text>
</comment>
<dbReference type="AlphaFoldDB" id="A0A699JA75"/>
<dbReference type="Pfam" id="PF07727">
    <property type="entry name" value="RVT_2"/>
    <property type="match status" value="1"/>
</dbReference>
<dbReference type="EMBL" id="BKCJ010390107">
    <property type="protein sequence ID" value="GFA23531.1"/>
    <property type="molecule type" value="Genomic_DNA"/>
</dbReference>
<dbReference type="SUPFAM" id="SSF56672">
    <property type="entry name" value="DNA/RNA polymerases"/>
    <property type="match status" value="1"/>
</dbReference>
<protein>
    <submittedName>
        <fullName evidence="2">Retrovirus-related Pol polyprotein from transposon TNT 1-94</fullName>
    </submittedName>
</protein>
<reference evidence="2" key="1">
    <citation type="journal article" date="2019" name="Sci. Rep.">
        <title>Draft genome of Tanacetum cinerariifolium, the natural source of mosquito coil.</title>
        <authorList>
            <person name="Yamashiro T."/>
            <person name="Shiraishi A."/>
            <person name="Satake H."/>
            <person name="Nakayama K."/>
        </authorList>
    </citation>
    <scope>NUCLEOTIDE SEQUENCE</scope>
</reference>
<name>A0A699JA75_TANCI</name>
<dbReference type="InterPro" id="IPR043502">
    <property type="entry name" value="DNA/RNA_pol_sf"/>
</dbReference>
<proteinExistence type="predicted"/>
<evidence type="ECO:0000259" key="1">
    <source>
        <dbReference type="Pfam" id="PF07727"/>
    </source>
</evidence>
<accession>A0A699JA75</accession>
<evidence type="ECO:0000313" key="2">
    <source>
        <dbReference type="EMBL" id="GFA23531.1"/>
    </source>
</evidence>